<name>A0A098B742_DESHA</name>
<dbReference type="EMBL" id="LK996017">
    <property type="protein sequence ID" value="CDX03676.1"/>
    <property type="molecule type" value="Genomic_DNA"/>
</dbReference>
<reference evidence="1" key="1">
    <citation type="submission" date="2014-07" db="EMBL/GenBank/DDBJ databases">
        <authorList>
            <person name="Hornung V.Bastian."/>
        </authorList>
    </citation>
    <scope>NUCLEOTIDE SEQUENCE</scope>
    <source>
        <strain evidence="1">PCE-S</strain>
    </source>
</reference>
<dbReference type="RefSeq" id="WP_208926202.1">
    <property type="nucleotide sequence ID" value="NZ_LK996017.1"/>
</dbReference>
<proteinExistence type="predicted"/>
<dbReference type="Gene3D" id="3.60.21.10">
    <property type="match status" value="1"/>
</dbReference>
<dbReference type="PATRIC" id="fig|49338.4.peg.4069"/>
<sequence>MISAGRSCPADYALPPKLFEAEPCGHCDTLYVAGGIYGNPEALKTLALLADEENASLVVVNGDMHWFDKTAQDFIHTERLAEPYIKLIGNVEAELRRETDIGAGCGCAYPDCVSQEAVERSNLIHRELKEALAFLPEYKAALARRPGVAVVEVGKQRVAISHGDEQFLAGWECSRESLAEAGRQTELARWMSQRRIDVLATTHTCAPAALAWGHGAVINNGAAGMPNFKGQFGGLITRIAALPHQDALYRGKVGGLYIEALPLRYDHEAFIRWFDDLWPQESPGEVSYRERIVQGTEDEIEDALLGGFLRCNNK</sequence>
<accession>A0A098B742</accession>
<dbReference type="InterPro" id="IPR029052">
    <property type="entry name" value="Metallo-depent_PP-like"/>
</dbReference>
<evidence type="ECO:0000313" key="1">
    <source>
        <dbReference type="EMBL" id="CDX03676.1"/>
    </source>
</evidence>
<dbReference type="SUPFAM" id="SSF56300">
    <property type="entry name" value="Metallo-dependent phosphatases"/>
    <property type="match status" value="1"/>
</dbReference>
<organism evidence="1">
    <name type="scientific">Desulfitobacterium hafniense</name>
    <name type="common">Desulfitobacterium frappieri</name>
    <dbReference type="NCBI Taxonomy" id="49338"/>
    <lineage>
        <taxon>Bacteria</taxon>
        <taxon>Bacillati</taxon>
        <taxon>Bacillota</taxon>
        <taxon>Clostridia</taxon>
        <taxon>Eubacteriales</taxon>
        <taxon>Desulfitobacteriaceae</taxon>
        <taxon>Desulfitobacterium</taxon>
    </lineage>
</organism>
<protein>
    <submittedName>
        <fullName evidence="1">Calcineurin phosphoesterase</fullName>
    </submittedName>
</protein>
<gene>
    <name evidence="1" type="ORF">DPCES_3790</name>
</gene>
<dbReference type="AlphaFoldDB" id="A0A098B742"/>